<keyword evidence="1" id="KW-0732">Signal</keyword>
<evidence type="ECO:0000313" key="4">
    <source>
        <dbReference type="EMBL" id="KAE9312353.1"/>
    </source>
</evidence>
<feature type="signal peptide" evidence="1">
    <location>
        <begin position="1"/>
        <end position="37"/>
    </location>
</feature>
<dbReference type="EMBL" id="QXFU01006636">
    <property type="protein sequence ID" value="KAE8960484.1"/>
    <property type="molecule type" value="Genomic_DNA"/>
</dbReference>
<protein>
    <recommendedName>
        <fullName evidence="8">Amino acid permease/ SLC12A domain-containing protein</fullName>
    </recommendedName>
</protein>
<dbReference type="AlphaFoldDB" id="A0A6A4DQ05"/>
<evidence type="ECO:0000313" key="5">
    <source>
        <dbReference type="Proteomes" id="UP000429607"/>
    </source>
</evidence>
<evidence type="ECO:0000313" key="2">
    <source>
        <dbReference type="EMBL" id="KAE8960484.1"/>
    </source>
</evidence>
<evidence type="ECO:0008006" key="8">
    <source>
        <dbReference type="Google" id="ProtNLM"/>
    </source>
</evidence>
<name>A0A6A4DQ05_9STRA</name>
<feature type="chain" id="PRO_5036167475" description="Amino acid permease/ SLC12A domain-containing protein" evidence="1">
    <location>
        <begin position="38"/>
        <end position="87"/>
    </location>
</feature>
<gene>
    <name evidence="3" type="ORF">PR001_g18614</name>
    <name evidence="2" type="ORF">PR002_g30200</name>
    <name evidence="4" type="ORF">PR003_g19789</name>
</gene>
<dbReference type="Proteomes" id="UP000429607">
    <property type="component" value="Unassembled WGS sequence"/>
</dbReference>
<evidence type="ECO:0000256" key="1">
    <source>
        <dbReference type="SAM" id="SignalP"/>
    </source>
</evidence>
<comment type="caution">
    <text evidence="4">The sequence shown here is derived from an EMBL/GenBank/DDBJ whole genome shotgun (WGS) entry which is preliminary data.</text>
</comment>
<evidence type="ECO:0000313" key="7">
    <source>
        <dbReference type="Proteomes" id="UP000435112"/>
    </source>
</evidence>
<dbReference type="EMBL" id="QXFV01001652">
    <property type="protein sequence ID" value="KAE9001112.1"/>
    <property type="molecule type" value="Genomic_DNA"/>
</dbReference>
<keyword evidence="6" id="KW-1185">Reference proteome</keyword>
<sequence>MPGNDAAFKLASSSKVTLWTLCRIIWLISATSTQVTGQRIFPLGDTGMRTYITTLDCRKTPIAQMAGPIPFVRALIIVSSAIVSGSL</sequence>
<dbReference type="OrthoDB" id="10275172at2759"/>
<dbReference type="Proteomes" id="UP000435112">
    <property type="component" value="Unassembled WGS sequence"/>
</dbReference>
<proteinExistence type="predicted"/>
<reference evidence="4 6" key="1">
    <citation type="submission" date="2018-08" db="EMBL/GenBank/DDBJ databases">
        <title>Genomic investigation of the strawberry pathogen Phytophthora fragariae indicates pathogenicity is determined by transcriptional variation in three key races.</title>
        <authorList>
            <person name="Adams T.M."/>
            <person name="Armitage A.D."/>
            <person name="Sobczyk M.K."/>
            <person name="Bates H.J."/>
            <person name="Dunwell J.M."/>
            <person name="Nellist C.F."/>
            <person name="Harrison R.J."/>
        </authorList>
    </citation>
    <scope>NUCLEOTIDE SEQUENCE [LARGE SCALE GENOMIC DNA]</scope>
    <source>
        <strain evidence="3 5">SCRP249</strain>
        <strain evidence="2 7">SCRP324</strain>
        <strain evidence="4 6">SCRP333</strain>
    </source>
</reference>
<evidence type="ECO:0000313" key="3">
    <source>
        <dbReference type="EMBL" id="KAE9001112.1"/>
    </source>
</evidence>
<dbReference type="Proteomes" id="UP000434957">
    <property type="component" value="Unassembled WGS sequence"/>
</dbReference>
<accession>A0A6A4DQ05</accession>
<organism evidence="4 6">
    <name type="scientific">Phytophthora rubi</name>
    <dbReference type="NCBI Taxonomy" id="129364"/>
    <lineage>
        <taxon>Eukaryota</taxon>
        <taxon>Sar</taxon>
        <taxon>Stramenopiles</taxon>
        <taxon>Oomycota</taxon>
        <taxon>Peronosporomycetes</taxon>
        <taxon>Peronosporales</taxon>
        <taxon>Peronosporaceae</taxon>
        <taxon>Phytophthora</taxon>
    </lineage>
</organism>
<dbReference type="EMBL" id="QXFT01001697">
    <property type="protein sequence ID" value="KAE9312353.1"/>
    <property type="molecule type" value="Genomic_DNA"/>
</dbReference>
<evidence type="ECO:0000313" key="6">
    <source>
        <dbReference type="Proteomes" id="UP000434957"/>
    </source>
</evidence>